<sequence length="1317" mass="146376">MIKAIPLQIYGEKQDNLIWKGSLDGDFNLAYAYKLARSEPLDAQTFQEVELSLTLTRDSEPVAPSPAPSPSLPLASVAIAASRFRRRRCLSLPSVCLRLASFSLSGWRSTSQKMKCRNEIFRTYLCWGGRVKALFTIVPCMVAIPAQLPDEFGPGPIDDSVLRFIKTHRACAVWEGKDPGPLKCRGRNDKFRKRRRIVVDDRIVDIVKRVGLGGLYRTPGREIDHNLITAFVEQWRPETHTFHLQHGETTITLQDVEVLLGIPIDGEAIVGTTDLTWKDECRSLLGIATNDTTLKGQRIQIKKLLEKIDEGLPDDAAEVVVHQYARCYILALLADTIFADKSGDRVHTMWLQMLRDLRNPPQYSWESACLTWLYRELCRATNRGASQIGGALLLVQYWAWVRFPFLCPRMDLPPDGAYGPPFAPSPLSIKTVWVVSTLNSPVEICLVRYRQLLDCMHPKQVVWQSYEAELAHLPAFCVAGRDVWTARVPLVSLHAIDLRGKMEVNWRDRHYGHIRVWNSRARSLCPGARLEGDMSPAHPYFDWYDRVTWRFIDHTSASLVIMVASHKKLLKLYTVGSPEYKHISAVLKTVERLHRITARLPLEDINGANPEVPEDTRRPSTSSTHVNHSHGQRATSHQVVSRADLPPPPHASPAPEFPPPPHASPSPEIPPRTAHAVSDLEIFLPTARASFHPEIPSHTSHTFFDPAHLSFTPPSFDLGPDFSQTPPVMHTQSPSYSIGHIDHVPPHSHSMSFMPTPRLHIDPMSMGTHISFATPSSPAVVGSLVVGSQTKQPAVHVENEQVVGLQSPLPGRPKRTIKAPPCGTGGHKAGHNAGPTEDGIGLMTVIKGTSKFRRSRRHSYASDFFPPSMTELNYACDQIIRCEAFPTYPRTYDLVHAAGLLSLENVHLDGTPHNLEESDFCDFSFLDRGLFSSDISVCVPRGPEQPGAVQITMLELAAQGHASKVSADSLETGKMSVNSTSWFKAASLPAIACLLATPLVLYKLYPPETKDTPDAPAMAAKKLEHMGPVTRNEWVMVEACYRYNLELHKKEEIAEEIARLRSAVSAITESKKSAKGAPAQLLDAFSNSLPPHPGFSMVKSMAMSEVLDATKEKMFASLVPDSSAKALCRYTEMVDEGSEEVQPGNAGPDSRVTAKYDCISEDIAHNIEAQEQLLLQIQAQNDDFSAIFNLEDYKASREKCYKQIQAAIAKFREIKENINEGLKFYVTLQIRNCREMTEDVQRQMAGLSFQDNKNAGAYNNYPSGMSMANLLIRGGKAHTTMPMHNNLDLILGLLTPSQLHTFLLTKVATISNNGVAV</sequence>
<dbReference type="Pfam" id="PF00939">
    <property type="entry name" value="Na_sulph_symp"/>
    <property type="match status" value="1"/>
</dbReference>
<keyword evidence="4" id="KW-0472">Membrane</keyword>
<dbReference type="Gramene" id="QL01p041527:mrna">
    <property type="protein sequence ID" value="QL01p041527:mrna"/>
    <property type="gene ID" value="QL01p041527"/>
</dbReference>
<feature type="domain" description="ALIX V-shaped" evidence="7">
    <location>
        <begin position="1153"/>
        <end position="1229"/>
    </location>
</feature>
<feature type="region of interest" description="Disordered" evidence="5">
    <location>
        <begin position="604"/>
        <end position="672"/>
    </location>
</feature>
<dbReference type="PANTHER" id="PTHR46033:SF8">
    <property type="entry name" value="PROTEIN MAINTENANCE OF MERISTEMS-LIKE"/>
    <property type="match status" value="1"/>
</dbReference>
<evidence type="ECO:0000259" key="6">
    <source>
        <dbReference type="Pfam" id="PF10536"/>
    </source>
</evidence>
<comment type="subcellular location">
    <subcellularLocation>
        <location evidence="1">Membrane</location>
        <topology evidence="1">Multi-pass membrane protein</topology>
    </subcellularLocation>
</comment>
<evidence type="ECO:0000313" key="9">
    <source>
        <dbReference type="Proteomes" id="UP000594261"/>
    </source>
</evidence>
<reference evidence="8" key="2">
    <citation type="submission" date="2021-01" db="UniProtKB">
        <authorList>
            <consortium name="EnsemblPlants"/>
        </authorList>
    </citation>
    <scope>IDENTIFICATION</scope>
</reference>
<keyword evidence="9" id="KW-1185">Reference proteome</keyword>
<protein>
    <recommendedName>
        <fullName evidence="10">Aminotransferase-like plant mobile domain-containing protein</fullName>
    </recommendedName>
</protein>
<feature type="region of interest" description="Disordered" evidence="5">
    <location>
        <begin position="805"/>
        <end position="837"/>
    </location>
</feature>
<dbReference type="Gene3D" id="1.25.40.280">
    <property type="entry name" value="alix/aip1 like domains"/>
    <property type="match status" value="1"/>
</dbReference>
<dbReference type="InterPro" id="IPR019557">
    <property type="entry name" value="AminoTfrase-like_pln_mobile"/>
</dbReference>
<feature type="compositionally biased region" description="Pro residues" evidence="5">
    <location>
        <begin position="645"/>
        <end position="670"/>
    </location>
</feature>
<accession>A0A7N2KQ92</accession>
<evidence type="ECO:0000256" key="5">
    <source>
        <dbReference type="SAM" id="MobiDB-lite"/>
    </source>
</evidence>
<evidence type="ECO:0000256" key="1">
    <source>
        <dbReference type="ARBA" id="ARBA00004141"/>
    </source>
</evidence>
<dbReference type="InParanoid" id="A0A7N2KQ92"/>
<dbReference type="InterPro" id="IPR001898">
    <property type="entry name" value="SLC13A/DASS"/>
</dbReference>
<reference evidence="8 9" key="1">
    <citation type="journal article" date="2016" name="G3 (Bethesda)">
        <title>First Draft Assembly and Annotation of the Genome of a California Endemic Oak Quercus lobata Nee (Fagaceae).</title>
        <authorList>
            <person name="Sork V.L."/>
            <person name="Fitz-Gibbon S.T."/>
            <person name="Puiu D."/>
            <person name="Crepeau M."/>
            <person name="Gugger P.F."/>
            <person name="Sherman R."/>
            <person name="Stevens K."/>
            <person name="Langley C.H."/>
            <person name="Pellegrini M."/>
            <person name="Salzberg S.L."/>
        </authorList>
    </citation>
    <scope>NUCLEOTIDE SEQUENCE [LARGE SCALE GENOMIC DNA]</scope>
    <source>
        <strain evidence="8 9">cv. SW786</strain>
    </source>
</reference>
<organism evidence="8 9">
    <name type="scientific">Quercus lobata</name>
    <name type="common">Valley oak</name>
    <dbReference type="NCBI Taxonomy" id="97700"/>
    <lineage>
        <taxon>Eukaryota</taxon>
        <taxon>Viridiplantae</taxon>
        <taxon>Streptophyta</taxon>
        <taxon>Embryophyta</taxon>
        <taxon>Tracheophyta</taxon>
        <taxon>Spermatophyta</taxon>
        <taxon>Magnoliopsida</taxon>
        <taxon>eudicotyledons</taxon>
        <taxon>Gunneridae</taxon>
        <taxon>Pentapetalae</taxon>
        <taxon>rosids</taxon>
        <taxon>fabids</taxon>
        <taxon>Fagales</taxon>
        <taxon>Fagaceae</taxon>
        <taxon>Quercus</taxon>
    </lineage>
</organism>
<dbReference type="Pfam" id="PF10536">
    <property type="entry name" value="PMD"/>
    <property type="match status" value="1"/>
</dbReference>
<dbReference type="Pfam" id="PF13949">
    <property type="entry name" value="ALIX_LYPXL_bnd"/>
    <property type="match status" value="1"/>
</dbReference>
<dbReference type="Proteomes" id="UP000594261">
    <property type="component" value="Chromosome 1"/>
</dbReference>
<dbReference type="InterPro" id="IPR044824">
    <property type="entry name" value="MAIN-like"/>
</dbReference>
<evidence type="ECO:0000259" key="7">
    <source>
        <dbReference type="Pfam" id="PF13949"/>
    </source>
</evidence>
<proteinExistence type="predicted"/>
<dbReference type="GO" id="GO:0010073">
    <property type="term" value="P:meristem maintenance"/>
    <property type="evidence" value="ECO:0007669"/>
    <property type="project" value="InterPro"/>
</dbReference>
<dbReference type="EMBL" id="LRBV02000001">
    <property type="status" value="NOT_ANNOTATED_CDS"/>
    <property type="molecule type" value="Genomic_DNA"/>
</dbReference>
<dbReference type="GO" id="GO:0016020">
    <property type="term" value="C:membrane"/>
    <property type="evidence" value="ECO:0007669"/>
    <property type="project" value="UniProtKB-SubCell"/>
</dbReference>
<feature type="domain" description="Aminotransferase-like plant mobile" evidence="6">
    <location>
        <begin position="212"/>
        <end position="496"/>
    </location>
</feature>
<dbReference type="PANTHER" id="PTHR46033">
    <property type="entry name" value="PROTEIN MAIN-LIKE 2"/>
    <property type="match status" value="1"/>
</dbReference>
<evidence type="ECO:0000256" key="2">
    <source>
        <dbReference type="ARBA" id="ARBA00022692"/>
    </source>
</evidence>
<evidence type="ECO:0000256" key="4">
    <source>
        <dbReference type="ARBA" id="ARBA00023136"/>
    </source>
</evidence>
<name>A0A7N2KQ92_QUELO</name>
<dbReference type="GO" id="GO:0015140">
    <property type="term" value="F:malate transmembrane transporter activity"/>
    <property type="evidence" value="ECO:0007669"/>
    <property type="project" value="UniProtKB-ARBA"/>
</dbReference>
<dbReference type="EnsemblPlants" id="QL01p041527:mrna">
    <property type="protein sequence ID" value="QL01p041527:mrna"/>
    <property type="gene ID" value="QL01p041527"/>
</dbReference>
<dbReference type="InterPro" id="IPR038499">
    <property type="entry name" value="BRO1_sf"/>
</dbReference>
<keyword evidence="3" id="KW-1133">Transmembrane helix</keyword>
<dbReference type="InterPro" id="IPR025304">
    <property type="entry name" value="ALIX_V_dom"/>
</dbReference>
<dbReference type="Gene3D" id="1.20.140.50">
    <property type="entry name" value="alix/aip1 like domains"/>
    <property type="match status" value="1"/>
</dbReference>
<evidence type="ECO:0000256" key="3">
    <source>
        <dbReference type="ARBA" id="ARBA00022989"/>
    </source>
</evidence>
<keyword evidence="2" id="KW-0812">Transmembrane</keyword>
<evidence type="ECO:0008006" key="10">
    <source>
        <dbReference type="Google" id="ProtNLM"/>
    </source>
</evidence>
<evidence type="ECO:0000313" key="8">
    <source>
        <dbReference type="EnsemblPlants" id="QL01p041527:mrna"/>
    </source>
</evidence>